<keyword evidence="4" id="KW-1185">Reference proteome</keyword>
<dbReference type="InterPro" id="IPR041401">
    <property type="entry name" value="TseB-like_dom"/>
</dbReference>
<evidence type="ECO:0000256" key="1">
    <source>
        <dbReference type="SAM" id="Phobius"/>
    </source>
</evidence>
<keyword evidence="1" id="KW-0812">Transmembrane</keyword>
<proteinExistence type="predicted"/>
<feature type="transmembrane region" description="Helical" evidence="1">
    <location>
        <begin position="12"/>
        <end position="34"/>
    </location>
</feature>
<organism evidence="3 4">
    <name type="scientific">Halalkalibacillus sediminis</name>
    <dbReference type="NCBI Taxonomy" id="2018042"/>
    <lineage>
        <taxon>Bacteria</taxon>
        <taxon>Bacillati</taxon>
        <taxon>Bacillota</taxon>
        <taxon>Bacilli</taxon>
        <taxon>Bacillales</taxon>
        <taxon>Bacillaceae</taxon>
        <taxon>Halalkalibacillus</taxon>
    </lineage>
</organism>
<sequence length="172" mass="19798">MFNSIFTVRNLIYSIVAFLIILVIATISIFIFIFNDVQGEAQTQGDEAIEVALKETPLTEASDTRTFNAEHSYVTVFGEDESDNGLIVFVPIEEEADSTIDWVEQSNGLTEKEMLDEWRESCSDCDLKQIVPGKMNEQFVWEIIYTNQSRYYFQTFKFETGELYDSISFSKN</sequence>
<keyword evidence="1" id="KW-0472">Membrane</keyword>
<dbReference type="Pfam" id="PF17881">
    <property type="entry name" value="TseB"/>
    <property type="match status" value="1"/>
</dbReference>
<dbReference type="EMBL" id="PJNH01000001">
    <property type="protein sequence ID" value="PKR78824.1"/>
    <property type="molecule type" value="Genomic_DNA"/>
</dbReference>
<dbReference type="RefSeq" id="WP_101330568.1">
    <property type="nucleotide sequence ID" value="NZ_PJNH01000001.1"/>
</dbReference>
<gene>
    <name evidence="3" type="ORF">CEY16_03465</name>
</gene>
<dbReference type="SUPFAM" id="SSF54403">
    <property type="entry name" value="Cystatin/monellin"/>
    <property type="match status" value="2"/>
</dbReference>
<dbReference type="OrthoDB" id="2381181at2"/>
<evidence type="ECO:0000313" key="3">
    <source>
        <dbReference type="EMBL" id="PKR78824.1"/>
    </source>
</evidence>
<reference evidence="3 4" key="1">
    <citation type="submission" date="2017-06" db="EMBL/GenBank/DDBJ databases">
        <title>the draft geome sequence of Illustriluteabacillus marina B3227.</title>
        <authorList>
            <person name="He R.-H."/>
            <person name="Du Z.-J."/>
        </authorList>
    </citation>
    <scope>NUCLEOTIDE SEQUENCE [LARGE SCALE GENOMIC DNA]</scope>
    <source>
        <strain evidence="3 4">B3227</strain>
    </source>
</reference>
<dbReference type="InterPro" id="IPR046350">
    <property type="entry name" value="Cystatin_sf"/>
</dbReference>
<keyword evidence="1" id="KW-1133">Transmembrane helix</keyword>
<dbReference type="Proteomes" id="UP000243524">
    <property type="component" value="Unassembled WGS sequence"/>
</dbReference>
<protein>
    <recommendedName>
        <fullName evidence="2">Cell wall elongation regulator TseB-like domain-containing protein</fullName>
    </recommendedName>
</protein>
<comment type="caution">
    <text evidence="3">The sequence shown here is derived from an EMBL/GenBank/DDBJ whole genome shotgun (WGS) entry which is preliminary data.</text>
</comment>
<dbReference type="Gene3D" id="3.10.450.40">
    <property type="match status" value="2"/>
</dbReference>
<accession>A0A2I0QWY2</accession>
<dbReference type="AlphaFoldDB" id="A0A2I0QWY2"/>
<evidence type="ECO:0000259" key="2">
    <source>
        <dbReference type="Pfam" id="PF17881"/>
    </source>
</evidence>
<feature type="domain" description="Cell wall elongation regulator TseB-like" evidence="2">
    <location>
        <begin position="47"/>
        <end position="91"/>
    </location>
</feature>
<name>A0A2I0QWY2_9BACI</name>
<evidence type="ECO:0000313" key="4">
    <source>
        <dbReference type="Proteomes" id="UP000243524"/>
    </source>
</evidence>